<dbReference type="AlphaFoldDB" id="A0A8D8BG44"/>
<reference evidence="1" key="1">
    <citation type="submission" date="2021-05" db="EMBL/GenBank/DDBJ databases">
        <authorList>
            <person name="Alioto T."/>
            <person name="Alioto T."/>
            <person name="Gomez Garrido J."/>
        </authorList>
    </citation>
    <scope>NUCLEOTIDE SEQUENCE</scope>
</reference>
<dbReference type="EMBL" id="HBUE01075584">
    <property type="protein sequence ID" value="CAG6474842.1"/>
    <property type="molecule type" value="Transcribed_RNA"/>
</dbReference>
<organism evidence="1">
    <name type="scientific">Culex pipiens</name>
    <name type="common">House mosquito</name>
    <dbReference type="NCBI Taxonomy" id="7175"/>
    <lineage>
        <taxon>Eukaryota</taxon>
        <taxon>Metazoa</taxon>
        <taxon>Ecdysozoa</taxon>
        <taxon>Arthropoda</taxon>
        <taxon>Hexapoda</taxon>
        <taxon>Insecta</taxon>
        <taxon>Pterygota</taxon>
        <taxon>Neoptera</taxon>
        <taxon>Endopterygota</taxon>
        <taxon>Diptera</taxon>
        <taxon>Nematocera</taxon>
        <taxon>Culicoidea</taxon>
        <taxon>Culicidae</taxon>
        <taxon>Culicinae</taxon>
        <taxon>Culicini</taxon>
        <taxon>Culex</taxon>
        <taxon>Culex</taxon>
    </lineage>
</organism>
<accession>A0A8D8BG44</accession>
<proteinExistence type="predicted"/>
<name>A0A8D8BG44_CULPI</name>
<protein>
    <submittedName>
        <fullName evidence="1">(northern house mosquito) hypothetical protein</fullName>
    </submittedName>
</protein>
<sequence length="117" mass="13955">MRIIKFKNKQIYKEVRFSLVQSFYFLFHSLNKFYCCQKKTNNFQVRSHNWLRSVTRMTFWRRSRSRSCKTKLDFHSISQLISSKSSSKKVNRDNSISALDTLFSAQPFSESFSNSAE</sequence>
<evidence type="ECO:0000313" key="1">
    <source>
        <dbReference type="EMBL" id="CAG6474842.1"/>
    </source>
</evidence>